<evidence type="ECO:0000256" key="1">
    <source>
        <dbReference type="SAM" id="Phobius"/>
    </source>
</evidence>
<gene>
    <name evidence="3" type="ORF">PAC_13554</name>
</gene>
<dbReference type="Proteomes" id="UP000184330">
    <property type="component" value="Unassembled WGS sequence"/>
</dbReference>
<dbReference type="PANTHER" id="PTHR34502:SF5">
    <property type="entry name" value="DUF6594 DOMAIN-CONTAINING PROTEIN"/>
    <property type="match status" value="1"/>
</dbReference>
<reference evidence="3 4" key="1">
    <citation type="submission" date="2016-03" db="EMBL/GenBank/DDBJ databases">
        <authorList>
            <person name="Ploux O."/>
        </authorList>
    </citation>
    <scope>NUCLEOTIDE SEQUENCE [LARGE SCALE GENOMIC DNA]</scope>
    <source>
        <strain evidence="3 4">UAMH 11012</strain>
    </source>
</reference>
<feature type="transmembrane region" description="Helical" evidence="1">
    <location>
        <begin position="258"/>
        <end position="278"/>
    </location>
</feature>
<evidence type="ECO:0000259" key="2">
    <source>
        <dbReference type="Pfam" id="PF20237"/>
    </source>
</evidence>
<keyword evidence="1" id="KW-0812">Transmembrane</keyword>
<organism evidence="3 4">
    <name type="scientific">Phialocephala subalpina</name>
    <dbReference type="NCBI Taxonomy" id="576137"/>
    <lineage>
        <taxon>Eukaryota</taxon>
        <taxon>Fungi</taxon>
        <taxon>Dikarya</taxon>
        <taxon>Ascomycota</taxon>
        <taxon>Pezizomycotina</taxon>
        <taxon>Leotiomycetes</taxon>
        <taxon>Helotiales</taxon>
        <taxon>Mollisiaceae</taxon>
        <taxon>Phialocephala</taxon>
        <taxon>Phialocephala fortinii species complex</taxon>
    </lineage>
</organism>
<accession>A0A1L7XFD4</accession>
<keyword evidence="1" id="KW-1133">Transmembrane helix</keyword>
<dbReference type="EMBL" id="FJOG01000024">
    <property type="protein sequence ID" value="CZR63657.1"/>
    <property type="molecule type" value="Genomic_DNA"/>
</dbReference>
<dbReference type="AlphaFoldDB" id="A0A1L7XFD4"/>
<evidence type="ECO:0000313" key="3">
    <source>
        <dbReference type="EMBL" id="CZR63657.1"/>
    </source>
</evidence>
<feature type="transmembrane region" description="Helical" evidence="1">
    <location>
        <begin position="231"/>
        <end position="252"/>
    </location>
</feature>
<evidence type="ECO:0000313" key="4">
    <source>
        <dbReference type="Proteomes" id="UP000184330"/>
    </source>
</evidence>
<dbReference type="InterPro" id="IPR046529">
    <property type="entry name" value="DUF6594"/>
</dbReference>
<keyword evidence="1" id="KW-0472">Membrane</keyword>
<name>A0A1L7XFD4_9HELO</name>
<protein>
    <recommendedName>
        <fullName evidence="2">DUF6594 domain-containing protein</fullName>
    </recommendedName>
</protein>
<sequence>MTNMGGYEKVAGLMTKHAEVATFQRFDFLNTLNILYLQAELVHLEQELRESMREDLEYRNDATVDDSLYESRDEIEISQPNNTEEQDLEKGAVTYVSTRETSTPESELNFDLLYDRKVLSDDFPDEAVLRHKEMMEQDSPNKCDVEFLRRWFKDKNMGDYPLVGEDSDLWEASSPSDLVALRARKAEDPLSTFFLRRVYLWWHHCIGYRFKKPRSKEDRYFEYRDRNIRRVANILSSLISSALLIGAIMTLYFVKSAIVRLGIIAAFTTVFSLVLVLATNARKVEVFAGTAA</sequence>
<proteinExistence type="predicted"/>
<dbReference type="Pfam" id="PF20237">
    <property type="entry name" value="DUF6594"/>
    <property type="match status" value="1"/>
</dbReference>
<dbReference type="OrthoDB" id="5342093at2759"/>
<keyword evidence="4" id="KW-1185">Reference proteome</keyword>
<feature type="domain" description="DUF6594" evidence="2">
    <location>
        <begin position="7"/>
        <end position="292"/>
    </location>
</feature>
<dbReference type="PANTHER" id="PTHR34502">
    <property type="entry name" value="DUF6594 DOMAIN-CONTAINING PROTEIN-RELATED"/>
    <property type="match status" value="1"/>
</dbReference>